<protein>
    <submittedName>
        <fullName evidence="2">Uncharacterized protein</fullName>
    </submittedName>
</protein>
<reference evidence="3" key="1">
    <citation type="journal article" date="2019" name="Int. J. Syst. Evol. Microbiol.">
        <title>The Global Catalogue of Microorganisms (GCM) 10K type strain sequencing project: providing services to taxonomists for standard genome sequencing and annotation.</title>
        <authorList>
            <consortium name="The Broad Institute Genomics Platform"/>
            <consortium name="The Broad Institute Genome Sequencing Center for Infectious Disease"/>
            <person name="Wu L."/>
            <person name="Ma J."/>
        </authorList>
    </citation>
    <scope>NUCLEOTIDE SEQUENCE [LARGE SCALE GENOMIC DNA]</scope>
    <source>
        <strain evidence="3">JCM 9651</strain>
    </source>
</reference>
<evidence type="ECO:0000256" key="1">
    <source>
        <dbReference type="SAM" id="MobiDB-lite"/>
    </source>
</evidence>
<name>A0ABP6SKN0_9ACTN</name>
<dbReference type="EMBL" id="BAAAYL010000001">
    <property type="protein sequence ID" value="GAA3379344.1"/>
    <property type="molecule type" value="Genomic_DNA"/>
</dbReference>
<organism evidence="2 3">
    <name type="scientific">Streptomyces sannanensis</name>
    <dbReference type="NCBI Taxonomy" id="285536"/>
    <lineage>
        <taxon>Bacteria</taxon>
        <taxon>Bacillati</taxon>
        <taxon>Actinomycetota</taxon>
        <taxon>Actinomycetes</taxon>
        <taxon>Kitasatosporales</taxon>
        <taxon>Streptomycetaceae</taxon>
        <taxon>Streptomyces</taxon>
    </lineage>
</organism>
<keyword evidence="3" id="KW-1185">Reference proteome</keyword>
<gene>
    <name evidence="2" type="ORF">GCM10020367_62490</name>
</gene>
<proteinExistence type="predicted"/>
<accession>A0ABP6SKN0</accession>
<dbReference type="Proteomes" id="UP001499990">
    <property type="component" value="Unassembled WGS sequence"/>
</dbReference>
<feature type="region of interest" description="Disordered" evidence="1">
    <location>
        <begin position="1"/>
        <end position="23"/>
    </location>
</feature>
<dbReference type="RefSeq" id="WP_345043916.1">
    <property type="nucleotide sequence ID" value="NZ_BAAAYL010000001.1"/>
</dbReference>
<evidence type="ECO:0000313" key="2">
    <source>
        <dbReference type="EMBL" id="GAA3379344.1"/>
    </source>
</evidence>
<evidence type="ECO:0000313" key="3">
    <source>
        <dbReference type="Proteomes" id="UP001499990"/>
    </source>
</evidence>
<sequence>MGSAQEVDTVDQPAAHPVGGQDPDRCVVDAMGDLVVDRPVALGEPSGDLRPAAVLGELWGVRLVQRVPAVQFGAPDANGAGALFGARPRRLVLQLVGQAAAALRLAVVLASRND</sequence>
<comment type="caution">
    <text evidence="2">The sequence shown here is derived from an EMBL/GenBank/DDBJ whole genome shotgun (WGS) entry which is preliminary data.</text>
</comment>